<dbReference type="EC" id="3.4.21.-" evidence="6"/>
<comment type="similarity">
    <text evidence="1">Belongs to the peptidase S1 family.</text>
</comment>
<keyword evidence="2" id="KW-1015">Disulfide bond</keyword>
<dbReference type="AlphaFoldDB" id="A0AAU7GHD5"/>
<dbReference type="InterPro" id="IPR050430">
    <property type="entry name" value="Peptidase_S1"/>
</dbReference>
<sequence length="283" mass="29416">MRKRILATAIALAAFAGLLTAAPAVASTGGTADGNTHPDVGLILFYDADGRFRCSATLVSPTIVVTAAHCTSGTLGKTLVTFDSVIAEQPPTPFPVAADPSAGYTSAEITAAGYLSGTAHTHPGYSDFTDTANWNDVGVIVLDHPVASFGSGYPQIAPVGTLDGIKTSNLSKTLFTAVGYGTEVRKPDSGPQKPQPMTYPLLRRYVEMPGQKLTPQILQTNGNPNDTRGTGGTCFGDSGGPVFLDGRLVAVTSYGLTANCRYIGGYQRLDIPVVDAWLATFGV</sequence>
<dbReference type="PROSITE" id="PS00135">
    <property type="entry name" value="TRYPSIN_SER"/>
    <property type="match status" value="1"/>
</dbReference>
<dbReference type="PROSITE" id="PS50240">
    <property type="entry name" value="TRYPSIN_DOM"/>
    <property type="match status" value="1"/>
</dbReference>
<dbReference type="InterPro" id="IPR043504">
    <property type="entry name" value="Peptidase_S1_PA_chymotrypsin"/>
</dbReference>
<dbReference type="InterPro" id="IPR033116">
    <property type="entry name" value="TRYPSIN_SER"/>
</dbReference>
<evidence type="ECO:0000256" key="1">
    <source>
        <dbReference type="ARBA" id="ARBA00007664"/>
    </source>
</evidence>
<dbReference type="InterPro" id="IPR009003">
    <property type="entry name" value="Peptidase_S1_PA"/>
</dbReference>
<evidence type="ECO:0000256" key="2">
    <source>
        <dbReference type="ARBA" id="ARBA00023157"/>
    </source>
</evidence>
<dbReference type="InterPro" id="IPR018114">
    <property type="entry name" value="TRYPSIN_HIS"/>
</dbReference>
<gene>
    <name evidence="6" type="ORF">AAME72_05140</name>
</gene>
<dbReference type="GO" id="GO:0004252">
    <property type="term" value="F:serine-type endopeptidase activity"/>
    <property type="evidence" value="ECO:0007669"/>
    <property type="project" value="InterPro"/>
</dbReference>
<dbReference type="EMBL" id="CP157390">
    <property type="protein sequence ID" value="XBM49246.1"/>
    <property type="molecule type" value="Genomic_DNA"/>
</dbReference>
<keyword evidence="3" id="KW-0720">Serine protease</keyword>
<proteinExistence type="inferred from homology"/>
<reference evidence="6" key="1">
    <citation type="submission" date="2024-05" db="EMBL/GenBank/DDBJ databases">
        <title>The Natural Products Discovery Center: Release of the First 8490 Sequenced Strains for Exploring Actinobacteria Biosynthetic Diversity.</title>
        <authorList>
            <person name="Kalkreuter E."/>
            <person name="Kautsar S.A."/>
            <person name="Yang D."/>
            <person name="Bader C.D."/>
            <person name="Teijaro C.N."/>
            <person name="Fluegel L."/>
            <person name="Davis C.M."/>
            <person name="Simpson J.R."/>
            <person name="Lauterbach L."/>
            <person name="Steele A.D."/>
            <person name="Gui C."/>
            <person name="Meng S."/>
            <person name="Li G."/>
            <person name="Viehrig K."/>
            <person name="Ye F."/>
            <person name="Su P."/>
            <person name="Kiefer A.F."/>
            <person name="Nichols A."/>
            <person name="Cepeda A.J."/>
            <person name="Yan W."/>
            <person name="Fan B."/>
            <person name="Jiang Y."/>
            <person name="Adhikari A."/>
            <person name="Zheng C.-J."/>
            <person name="Schuster L."/>
            <person name="Cowan T.M."/>
            <person name="Smanski M.J."/>
            <person name="Chevrette M.G."/>
            <person name="de Carvalho L.P.S."/>
            <person name="Shen B."/>
        </authorList>
    </citation>
    <scope>NUCLEOTIDE SEQUENCE</scope>
    <source>
        <strain evidence="6">NPDC080035</strain>
    </source>
</reference>
<accession>A0AAU7GHD5</accession>
<dbReference type="Pfam" id="PF00089">
    <property type="entry name" value="Trypsin"/>
    <property type="match status" value="1"/>
</dbReference>
<dbReference type="GO" id="GO:0006508">
    <property type="term" value="P:proteolysis"/>
    <property type="evidence" value="ECO:0007669"/>
    <property type="project" value="UniProtKB-KW"/>
</dbReference>
<dbReference type="PANTHER" id="PTHR24276:SF91">
    <property type="entry name" value="AT26814P-RELATED"/>
    <property type="match status" value="1"/>
</dbReference>
<feature type="signal peptide" evidence="4">
    <location>
        <begin position="1"/>
        <end position="26"/>
    </location>
</feature>
<organism evidence="6">
    <name type="scientific">Leifsonia sp. NPDC080035</name>
    <dbReference type="NCBI Taxonomy" id="3143936"/>
    <lineage>
        <taxon>Bacteria</taxon>
        <taxon>Bacillati</taxon>
        <taxon>Actinomycetota</taxon>
        <taxon>Actinomycetes</taxon>
        <taxon>Micrococcales</taxon>
        <taxon>Microbacteriaceae</taxon>
        <taxon>Leifsonia</taxon>
    </lineage>
</organism>
<dbReference type="PRINTS" id="PR00722">
    <property type="entry name" value="CHYMOTRYPSIN"/>
</dbReference>
<dbReference type="InterPro" id="IPR001314">
    <property type="entry name" value="Peptidase_S1A"/>
</dbReference>
<feature type="chain" id="PRO_5043481754" evidence="4">
    <location>
        <begin position="27"/>
        <end position="283"/>
    </location>
</feature>
<evidence type="ECO:0000256" key="4">
    <source>
        <dbReference type="SAM" id="SignalP"/>
    </source>
</evidence>
<keyword evidence="4" id="KW-0732">Signal</keyword>
<protein>
    <submittedName>
        <fullName evidence="6">Trypsin-like serine protease</fullName>
        <ecNumber evidence="6">3.4.21.-</ecNumber>
    </submittedName>
</protein>
<dbReference type="PROSITE" id="PS00134">
    <property type="entry name" value="TRYPSIN_HIS"/>
    <property type="match status" value="1"/>
</dbReference>
<name>A0AAU7GHD5_9MICO</name>
<dbReference type="SUPFAM" id="SSF50494">
    <property type="entry name" value="Trypsin-like serine proteases"/>
    <property type="match status" value="1"/>
</dbReference>
<keyword evidence="3 6" id="KW-0645">Protease</keyword>
<feature type="domain" description="Peptidase S1" evidence="5">
    <location>
        <begin position="27"/>
        <end position="283"/>
    </location>
</feature>
<dbReference type="SMART" id="SM00020">
    <property type="entry name" value="Tryp_SPc"/>
    <property type="match status" value="1"/>
</dbReference>
<dbReference type="RefSeq" id="WP_348789165.1">
    <property type="nucleotide sequence ID" value="NZ_CP157390.1"/>
</dbReference>
<evidence type="ECO:0000259" key="5">
    <source>
        <dbReference type="PROSITE" id="PS50240"/>
    </source>
</evidence>
<dbReference type="Gene3D" id="2.40.10.10">
    <property type="entry name" value="Trypsin-like serine proteases"/>
    <property type="match status" value="1"/>
</dbReference>
<dbReference type="InterPro" id="IPR001254">
    <property type="entry name" value="Trypsin_dom"/>
</dbReference>
<evidence type="ECO:0000313" key="6">
    <source>
        <dbReference type="EMBL" id="XBM49246.1"/>
    </source>
</evidence>
<keyword evidence="3 6" id="KW-0378">Hydrolase</keyword>
<dbReference type="PANTHER" id="PTHR24276">
    <property type="entry name" value="POLYSERASE-RELATED"/>
    <property type="match status" value="1"/>
</dbReference>
<evidence type="ECO:0000256" key="3">
    <source>
        <dbReference type="RuleBase" id="RU363034"/>
    </source>
</evidence>